<evidence type="ECO:0000313" key="3">
    <source>
        <dbReference type="Proteomes" id="UP001049176"/>
    </source>
</evidence>
<proteinExistence type="predicted"/>
<dbReference type="KEGG" id="more:E1B28_011667"/>
<gene>
    <name evidence="2" type="ORF">E1B28_011667</name>
</gene>
<keyword evidence="3" id="KW-1185">Reference proteome</keyword>
<comment type="caution">
    <text evidence="2">The sequence shown here is derived from an EMBL/GenBank/DDBJ whole genome shotgun (WGS) entry which is preliminary data.</text>
</comment>
<protein>
    <submittedName>
        <fullName evidence="2">Uncharacterized protein</fullName>
    </submittedName>
</protein>
<feature type="compositionally biased region" description="Polar residues" evidence="1">
    <location>
        <begin position="102"/>
        <end position="112"/>
    </location>
</feature>
<feature type="region of interest" description="Disordered" evidence="1">
    <location>
        <begin position="1"/>
        <end position="126"/>
    </location>
</feature>
<evidence type="ECO:0000313" key="2">
    <source>
        <dbReference type="EMBL" id="KAG7090048.1"/>
    </source>
</evidence>
<sequence length="224" mass="24927">MGVPTNANLAGPRGPLKRTQPCPDLPADKLHHPSPPSYNRTLRYYKEQRNLSNRHKQRKLLSLSSEPTDPPPPPSPRPQHATLSQNPPPPPMPHAPRTSSPLSPTSNPYQIQNYNYNNRRSTKKAQPDLHKQAIFTRMRCNPEGARILHMGPRLALSIMEATRDLERLVGGYGPGFGTAVEIDPTKDSSCSVESPMSTTAILTQSWVMISADLQSHSEWEMLTC</sequence>
<feature type="compositionally biased region" description="Pro residues" evidence="1">
    <location>
        <begin position="68"/>
        <end position="77"/>
    </location>
</feature>
<accession>A0A9P7UQ71</accession>
<name>A0A9P7UQ71_9AGAR</name>
<dbReference type="AlphaFoldDB" id="A0A9P7UQ71"/>
<dbReference type="Proteomes" id="UP001049176">
    <property type="component" value="Chromosome 7"/>
</dbReference>
<evidence type="ECO:0000256" key="1">
    <source>
        <dbReference type="SAM" id="MobiDB-lite"/>
    </source>
</evidence>
<dbReference type="GeneID" id="66080742"/>
<dbReference type="RefSeq" id="XP_043006518.1">
    <property type="nucleotide sequence ID" value="XM_043156723.1"/>
</dbReference>
<dbReference type="EMBL" id="CM032187">
    <property type="protein sequence ID" value="KAG7090048.1"/>
    <property type="molecule type" value="Genomic_DNA"/>
</dbReference>
<reference evidence="2" key="1">
    <citation type="journal article" date="2021" name="Genome Biol. Evol.">
        <title>The assembled and annotated genome of the fairy-ring fungus Marasmius oreades.</title>
        <authorList>
            <person name="Hiltunen M."/>
            <person name="Ament-Velasquez S.L."/>
            <person name="Johannesson H."/>
        </authorList>
    </citation>
    <scope>NUCLEOTIDE SEQUENCE</scope>
    <source>
        <strain evidence="2">03SP1</strain>
    </source>
</reference>
<dbReference type="OrthoDB" id="3256438at2759"/>
<organism evidence="2 3">
    <name type="scientific">Marasmius oreades</name>
    <name type="common">fairy-ring Marasmius</name>
    <dbReference type="NCBI Taxonomy" id="181124"/>
    <lineage>
        <taxon>Eukaryota</taxon>
        <taxon>Fungi</taxon>
        <taxon>Dikarya</taxon>
        <taxon>Basidiomycota</taxon>
        <taxon>Agaricomycotina</taxon>
        <taxon>Agaricomycetes</taxon>
        <taxon>Agaricomycetidae</taxon>
        <taxon>Agaricales</taxon>
        <taxon>Marasmiineae</taxon>
        <taxon>Marasmiaceae</taxon>
        <taxon>Marasmius</taxon>
    </lineage>
</organism>